<accession>A0ABV0NSN6</accession>
<protein>
    <submittedName>
        <fullName evidence="1">Uncharacterized protein</fullName>
    </submittedName>
</protein>
<evidence type="ECO:0000313" key="2">
    <source>
        <dbReference type="Proteomes" id="UP001476798"/>
    </source>
</evidence>
<proteinExistence type="predicted"/>
<gene>
    <name evidence="1" type="ORF">GOODEAATRI_033172</name>
</gene>
<sequence length="81" mass="8853">SAGAMRAASIEVFTVNSELHHKENRAHVSSGDDGGSGCLPWLSVEVLFMSPEMKEDSDCFLTVSFHIRLMRLCVKKKAAAD</sequence>
<comment type="caution">
    <text evidence="1">The sequence shown here is derived from an EMBL/GenBank/DDBJ whole genome shotgun (WGS) entry which is preliminary data.</text>
</comment>
<keyword evidence="2" id="KW-1185">Reference proteome</keyword>
<dbReference type="Proteomes" id="UP001476798">
    <property type="component" value="Unassembled WGS sequence"/>
</dbReference>
<name>A0ABV0NSN6_9TELE</name>
<dbReference type="EMBL" id="JAHRIO010046639">
    <property type="protein sequence ID" value="MEQ2173548.1"/>
    <property type="molecule type" value="Genomic_DNA"/>
</dbReference>
<organism evidence="1 2">
    <name type="scientific">Goodea atripinnis</name>
    <dbReference type="NCBI Taxonomy" id="208336"/>
    <lineage>
        <taxon>Eukaryota</taxon>
        <taxon>Metazoa</taxon>
        <taxon>Chordata</taxon>
        <taxon>Craniata</taxon>
        <taxon>Vertebrata</taxon>
        <taxon>Euteleostomi</taxon>
        <taxon>Actinopterygii</taxon>
        <taxon>Neopterygii</taxon>
        <taxon>Teleostei</taxon>
        <taxon>Neoteleostei</taxon>
        <taxon>Acanthomorphata</taxon>
        <taxon>Ovalentaria</taxon>
        <taxon>Atherinomorphae</taxon>
        <taxon>Cyprinodontiformes</taxon>
        <taxon>Goodeidae</taxon>
        <taxon>Goodea</taxon>
    </lineage>
</organism>
<feature type="non-terminal residue" evidence="1">
    <location>
        <position position="1"/>
    </location>
</feature>
<evidence type="ECO:0000313" key="1">
    <source>
        <dbReference type="EMBL" id="MEQ2173548.1"/>
    </source>
</evidence>
<reference evidence="1 2" key="1">
    <citation type="submission" date="2021-06" db="EMBL/GenBank/DDBJ databases">
        <authorList>
            <person name="Palmer J.M."/>
        </authorList>
    </citation>
    <scope>NUCLEOTIDE SEQUENCE [LARGE SCALE GENOMIC DNA]</scope>
    <source>
        <strain evidence="1 2">GA_2019</strain>
        <tissue evidence="1">Muscle</tissue>
    </source>
</reference>